<feature type="region of interest" description="Disordered" evidence="1">
    <location>
        <begin position="97"/>
        <end position="145"/>
    </location>
</feature>
<feature type="compositionally biased region" description="Basic and acidic residues" evidence="1">
    <location>
        <begin position="102"/>
        <end position="116"/>
    </location>
</feature>
<name>A0A124ECP0_9ACTN</name>
<dbReference type="AlphaFoldDB" id="A0A124ECP0"/>
<feature type="region of interest" description="Disordered" evidence="1">
    <location>
        <begin position="1"/>
        <end position="23"/>
    </location>
</feature>
<accession>A0A124ECP0</accession>
<comment type="caution">
    <text evidence="2">The sequence shown here is derived from an EMBL/GenBank/DDBJ whole genome shotgun (WGS) entry which is preliminary data.</text>
</comment>
<feature type="compositionally biased region" description="Basic residues" evidence="1">
    <location>
        <begin position="117"/>
        <end position="129"/>
    </location>
</feature>
<proteinExistence type="predicted"/>
<reference evidence="2 3" key="1">
    <citation type="submission" date="2015-11" db="EMBL/GenBank/DDBJ databases">
        <title>Genome-wide analysis reveals the secondary metabolome in Streptomyces kanasensis ZX01.</title>
        <authorList>
            <person name="Zhang G."/>
            <person name="Han L."/>
            <person name="Feng J."/>
            <person name="Zhang X."/>
        </authorList>
    </citation>
    <scope>NUCLEOTIDE SEQUENCE [LARGE SCALE GENOMIC DNA]</scope>
    <source>
        <strain evidence="2 3">ZX01</strain>
    </source>
</reference>
<dbReference type="Proteomes" id="UP000054011">
    <property type="component" value="Unassembled WGS sequence"/>
</dbReference>
<protein>
    <submittedName>
        <fullName evidence="2">Uncharacterized protein</fullName>
    </submittedName>
</protein>
<organism evidence="2 3">
    <name type="scientific">Streptomyces kanasensis</name>
    <dbReference type="NCBI Taxonomy" id="936756"/>
    <lineage>
        <taxon>Bacteria</taxon>
        <taxon>Bacillati</taxon>
        <taxon>Actinomycetota</taxon>
        <taxon>Actinomycetes</taxon>
        <taxon>Kitasatosporales</taxon>
        <taxon>Streptomycetaceae</taxon>
        <taxon>Streptomyces</taxon>
    </lineage>
</organism>
<evidence type="ECO:0000313" key="3">
    <source>
        <dbReference type="Proteomes" id="UP000054011"/>
    </source>
</evidence>
<dbReference type="EMBL" id="LNSV01000029">
    <property type="protein sequence ID" value="KUH38271.1"/>
    <property type="molecule type" value="Genomic_DNA"/>
</dbReference>
<gene>
    <name evidence="2" type="ORF">ATE80_13905</name>
</gene>
<evidence type="ECO:0000256" key="1">
    <source>
        <dbReference type="SAM" id="MobiDB-lite"/>
    </source>
</evidence>
<sequence>MDSGGQGAGGKAGPLVRGRPAVAGQRAQHGLALGVARVQGPQIGGHLPAAPDGAGVVVDDRLHDSFVQARLVGPAAQDVGEVTAGFGKQVVALERAAHHVHHSGDVDGRQRYVDHRPHPRPHRRGRRPRPLGEPVDGAGTERPDR</sequence>
<keyword evidence="3" id="KW-1185">Reference proteome</keyword>
<feature type="compositionally biased region" description="Gly residues" evidence="1">
    <location>
        <begin position="1"/>
        <end position="12"/>
    </location>
</feature>
<evidence type="ECO:0000313" key="2">
    <source>
        <dbReference type="EMBL" id="KUH38271.1"/>
    </source>
</evidence>